<dbReference type="InterPro" id="IPR017441">
    <property type="entry name" value="Protein_kinase_ATP_BS"/>
</dbReference>
<keyword evidence="4" id="KW-1003">Cell membrane</keyword>
<keyword evidence="11" id="KW-0677">Repeat</keyword>
<keyword evidence="14 21" id="KW-0067">ATP-binding</keyword>
<dbReference type="EMBL" id="JANJYJ010000006">
    <property type="protein sequence ID" value="KAK3206845.1"/>
    <property type="molecule type" value="Genomic_DNA"/>
</dbReference>
<evidence type="ECO:0000313" key="24">
    <source>
        <dbReference type="EMBL" id="KAK3206845.1"/>
    </source>
</evidence>
<dbReference type="EC" id="2.7.11.1" evidence="3"/>
<dbReference type="Pfam" id="PF23598">
    <property type="entry name" value="LRR_14"/>
    <property type="match status" value="1"/>
</dbReference>
<keyword evidence="5" id="KW-0723">Serine/threonine-protein kinase</keyword>
<evidence type="ECO:0000256" key="2">
    <source>
        <dbReference type="ARBA" id="ARBA00008684"/>
    </source>
</evidence>
<dbReference type="SUPFAM" id="SSF56112">
    <property type="entry name" value="Protein kinase-like (PK-like)"/>
    <property type="match status" value="1"/>
</dbReference>
<dbReference type="GO" id="GO:0005524">
    <property type="term" value="F:ATP binding"/>
    <property type="evidence" value="ECO:0007669"/>
    <property type="project" value="UniProtKB-UniRule"/>
</dbReference>
<dbReference type="InterPro" id="IPR011009">
    <property type="entry name" value="Kinase-like_dom_sf"/>
</dbReference>
<dbReference type="FunFam" id="3.80.10.10:FF:000095">
    <property type="entry name" value="LRR receptor-like serine/threonine-protein kinase GSO1"/>
    <property type="match status" value="1"/>
</dbReference>
<evidence type="ECO:0000256" key="5">
    <source>
        <dbReference type="ARBA" id="ARBA00022527"/>
    </source>
</evidence>
<dbReference type="AlphaFoldDB" id="A0AAE0E429"/>
<evidence type="ECO:0000256" key="8">
    <source>
        <dbReference type="ARBA" id="ARBA00022679"/>
    </source>
</evidence>
<dbReference type="FunFam" id="3.80.10.10:FF:000317">
    <property type="entry name" value="Inactive leucine-rich repeat receptor-like protein kinase"/>
    <property type="match status" value="1"/>
</dbReference>
<dbReference type="SMART" id="SM00220">
    <property type="entry name" value="S_TKc"/>
    <property type="match status" value="1"/>
</dbReference>
<comment type="subcellular location">
    <subcellularLocation>
        <location evidence="1">Cell membrane</location>
        <topology evidence="1">Single-pass membrane protein</topology>
    </subcellularLocation>
</comment>
<keyword evidence="17" id="KW-0675">Receptor</keyword>
<evidence type="ECO:0000256" key="22">
    <source>
        <dbReference type="SAM" id="Phobius"/>
    </source>
</evidence>
<evidence type="ECO:0000256" key="7">
    <source>
        <dbReference type="ARBA" id="ARBA00022614"/>
    </source>
</evidence>
<comment type="similarity">
    <text evidence="2">Belongs to the protein kinase superfamily. Ser/Thr protein kinase family.</text>
</comment>
<keyword evidence="6" id="KW-0597">Phosphoprotein</keyword>
<comment type="catalytic activity">
    <reaction evidence="19">
        <text>L-threonyl-[protein] + ATP = O-phospho-L-threonyl-[protein] + ADP + H(+)</text>
        <dbReference type="Rhea" id="RHEA:46608"/>
        <dbReference type="Rhea" id="RHEA-COMP:11060"/>
        <dbReference type="Rhea" id="RHEA-COMP:11605"/>
        <dbReference type="ChEBI" id="CHEBI:15378"/>
        <dbReference type="ChEBI" id="CHEBI:30013"/>
        <dbReference type="ChEBI" id="CHEBI:30616"/>
        <dbReference type="ChEBI" id="CHEBI:61977"/>
        <dbReference type="ChEBI" id="CHEBI:456216"/>
        <dbReference type="EC" id="2.7.11.1"/>
    </reaction>
</comment>
<name>A0AAE0E429_9ROSI</name>
<keyword evidence="13" id="KW-0418">Kinase</keyword>
<gene>
    <name evidence="24" type="ORF">Dsin_020891</name>
</gene>
<keyword evidence="18" id="KW-0325">Glycoprotein</keyword>
<dbReference type="Gene3D" id="3.30.200.20">
    <property type="entry name" value="Phosphorylase Kinase, domain 1"/>
    <property type="match status" value="1"/>
</dbReference>
<evidence type="ECO:0000256" key="11">
    <source>
        <dbReference type="ARBA" id="ARBA00022737"/>
    </source>
</evidence>
<dbReference type="InterPro" id="IPR032675">
    <property type="entry name" value="LRR_dom_sf"/>
</dbReference>
<dbReference type="PROSITE" id="PS00108">
    <property type="entry name" value="PROTEIN_KINASE_ST"/>
    <property type="match status" value="1"/>
</dbReference>
<evidence type="ECO:0000256" key="4">
    <source>
        <dbReference type="ARBA" id="ARBA00022475"/>
    </source>
</evidence>
<keyword evidence="10" id="KW-0732">Signal</keyword>
<dbReference type="FunFam" id="3.80.10.10:FF:000129">
    <property type="entry name" value="Leucine-rich repeat receptor-like kinase"/>
    <property type="match status" value="1"/>
</dbReference>
<dbReference type="Pfam" id="PF08263">
    <property type="entry name" value="LRRNT_2"/>
    <property type="match status" value="1"/>
</dbReference>
<feature type="domain" description="Protein kinase" evidence="23">
    <location>
        <begin position="805"/>
        <end position="1085"/>
    </location>
</feature>
<dbReference type="Pfam" id="PF07714">
    <property type="entry name" value="PK_Tyr_Ser-Thr"/>
    <property type="match status" value="1"/>
</dbReference>
<keyword evidence="25" id="KW-1185">Reference proteome</keyword>
<dbReference type="FunFam" id="3.80.10.10:FF:000299">
    <property type="entry name" value="Piriformospora indica-insensitive protein 2"/>
    <property type="match status" value="1"/>
</dbReference>
<evidence type="ECO:0000256" key="20">
    <source>
        <dbReference type="ARBA" id="ARBA00048679"/>
    </source>
</evidence>
<dbReference type="InterPro" id="IPR003591">
    <property type="entry name" value="Leu-rich_rpt_typical-subtyp"/>
</dbReference>
<sequence>MMSLMERNRCLSIIIVFSVQCLFLSMVIMAAMTNNITTDQHALLALKAHITHDPTNLLAKNWSASASVCNWIGVSCGVRHHRVTTLNISQFGLRGTIPLQLGNLSYLTILSITNNSFYGSLPDEFAQLHRLKYIDFSVNNFNIEIPSWFGSLPRLQHLILYKNNFVGTIPLSLGNISSLQKLDLSFNKLLGTIPSSIFNINSLQSLNLSNNQLSGSFPSLIFNMTSLQMIDFGVNRLSGGLSENIFNFLPNLKSFYLSTNMFDGRIPSTLWKCKQLEILYLRQNYFTGEIPREIGNLTKLKKMYLDQNKLQGTLPDEIGNLRDVQELILSTNRLTGIIPVSIFNMSKLAYIYLSENQLSGSLPIGIGFSLPNIIEFGVAINRLTGHIPSSISNASKLISLDLSTNSFSGSIPNTLGNLRILQWLNLEDNNLTAESSSSGFIFLSSLQNLKDLETLILSQNPLNGVLPISMGNLSTSIEVLRFYDCNLKGNIHSEIGNLRNLIELNLANNELTGFIPNTIGRLQKLQGLYFENNELQGSIPHHLCGLERLYEFYLDGNRLNGSLPECLDNLISLGYLSLGSNRFTSAIPSTMWTLADILYLNLSSNSLNGSLPVDIGQLKVVTVIDLSSNQLSGDIPSTFGGLKQLQNLSLADNDFQGPIPDTFGNMPSLEFLDLSNNNLSGAIPNSLENLSFLKYFNVSFNSLQGEILEGGPFANFSAQLFIGNKALCGARHFNVPPCKTKNHLPTLIYVLPVTASMLLFLVIMLVLIRCRTRKQRLPDCGAELSPQETLRRISYQELFRATDGFSESKLLGKGGFGSVYKGTLQDKMRVAIKVFHINLEGAFKSFDAECEIMRSTRHRNLVKIISSCSNDHFKALIMEYMPNGSLEKWLYDIDCSFDILQGLNLAIDVASGLEYLHHGYFTPIVHCDLKPSNILLDENMVAHLSDFGVAKLLVDEDSTTLTQTLATIGYMAPEYGREGKVSMKGDVYSYGIVLMEIFTRKKPTDDIFVGEMSLTRWVSSALNGSITEIVDTNLLRREDEHFTAKVECVSSVLSLAMECTTQSLEKRINIKEALTTLLKTRETLLANTETGGTG</sequence>
<dbReference type="Gene3D" id="1.10.510.10">
    <property type="entry name" value="Transferase(Phosphotransferase) domain 1"/>
    <property type="match status" value="1"/>
</dbReference>
<keyword evidence="12 21" id="KW-0547">Nucleotide-binding</keyword>
<dbReference type="InterPro" id="IPR050647">
    <property type="entry name" value="Plant_LRR-RLKs"/>
</dbReference>
<evidence type="ECO:0000256" key="13">
    <source>
        <dbReference type="ARBA" id="ARBA00022777"/>
    </source>
</evidence>
<dbReference type="InterPro" id="IPR008271">
    <property type="entry name" value="Ser/Thr_kinase_AS"/>
</dbReference>
<evidence type="ECO:0000256" key="10">
    <source>
        <dbReference type="ARBA" id="ARBA00022729"/>
    </source>
</evidence>
<dbReference type="PANTHER" id="PTHR48056:SF73">
    <property type="entry name" value="LRR RECEPTOR-LIKE SERINE_THREONINE-PROTEIN KINASE EFR"/>
    <property type="match status" value="1"/>
</dbReference>
<keyword evidence="16 22" id="KW-0472">Membrane</keyword>
<evidence type="ECO:0000313" key="25">
    <source>
        <dbReference type="Proteomes" id="UP001281410"/>
    </source>
</evidence>
<proteinExistence type="inferred from homology"/>
<dbReference type="GO" id="GO:0004674">
    <property type="term" value="F:protein serine/threonine kinase activity"/>
    <property type="evidence" value="ECO:0007669"/>
    <property type="project" value="UniProtKB-KW"/>
</dbReference>
<keyword evidence="15 22" id="KW-1133">Transmembrane helix</keyword>
<dbReference type="Proteomes" id="UP001281410">
    <property type="component" value="Unassembled WGS sequence"/>
</dbReference>
<protein>
    <recommendedName>
        <fullName evidence="3">non-specific serine/threonine protein kinase</fullName>
        <ecNumber evidence="3">2.7.11.1</ecNumber>
    </recommendedName>
</protein>
<dbReference type="GO" id="GO:0033612">
    <property type="term" value="F:receptor serine/threonine kinase binding"/>
    <property type="evidence" value="ECO:0007669"/>
    <property type="project" value="TreeGrafter"/>
</dbReference>
<dbReference type="SUPFAM" id="SSF52047">
    <property type="entry name" value="RNI-like"/>
    <property type="match status" value="2"/>
</dbReference>
<reference evidence="24" key="1">
    <citation type="journal article" date="2023" name="Plant J.">
        <title>Genome sequences and population genomics provide insights into the demographic history, inbreeding, and mutation load of two 'living fossil' tree species of Dipteronia.</title>
        <authorList>
            <person name="Feng Y."/>
            <person name="Comes H.P."/>
            <person name="Chen J."/>
            <person name="Zhu S."/>
            <person name="Lu R."/>
            <person name="Zhang X."/>
            <person name="Li P."/>
            <person name="Qiu J."/>
            <person name="Olsen K.M."/>
            <person name="Qiu Y."/>
        </authorList>
    </citation>
    <scope>NUCLEOTIDE SEQUENCE</scope>
    <source>
        <strain evidence="24">NBL</strain>
    </source>
</reference>
<evidence type="ECO:0000256" key="17">
    <source>
        <dbReference type="ARBA" id="ARBA00023170"/>
    </source>
</evidence>
<dbReference type="PRINTS" id="PR00019">
    <property type="entry name" value="LEURICHRPT"/>
</dbReference>
<dbReference type="InterPro" id="IPR001611">
    <property type="entry name" value="Leu-rich_rpt"/>
</dbReference>
<evidence type="ECO:0000256" key="12">
    <source>
        <dbReference type="ARBA" id="ARBA00022741"/>
    </source>
</evidence>
<evidence type="ECO:0000256" key="3">
    <source>
        <dbReference type="ARBA" id="ARBA00012513"/>
    </source>
</evidence>
<feature type="transmembrane region" description="Helical" evidence="22">
    <location>
        <begin position="747"/>
        <end position="768"/>
    </location>
</feature>
<dbReference type="PROSITE" id="PS00107">
    <property type="entry name" value="PROTEIN_KINASE_ATP"/>
    <property type="match status" value="1"/>
</dbReference>
<keyword evidence="8" id="KW-0808">Transferase</keyword>
<evidence type="ECO:0000256" key="6">
    <source>
        <dbReference type="ARBA" id="ARBA00022553"/>
    </source>
</evidence>
<dbReference type="InterPro" id="IPR055414">
    <property type="entry name" value="LRR_R13L4/SHOC2-like"/>
</dbReference>
<dbReference type="InterPro" id="IPR000719">
    <property type="entry name" value="Prot_kinase_dom"/>
</dbReference>
<keyword evidence="7" id="KW-0433">Leucine-rich repeat</keyword>
<dbReference type="InterPro" id="IPR013210">
    <property type="entry name" value="LRR_N_plant-typ"/>
</dbReference>
<evidence type="ECO:0000259" key="23">
    <source>
        <dbReference type="PROSITE" id="PS50011"/>
    </source>
</evidence>
<dbReference type="PROSITE" id="PS50011">
    <property type="entry name" value="PROTEIN_KINASE_DOM"/>
    <property type="match status" value="1"/>
</dbReference>
<evidence type="ECO:0000256" key="15">
    <source>
        <dbReference type="ARBA" id="ARBA00022989"/>
    </source>
</evidence>
<evidence type="ECO:0000256" key="16">
    <source>
        <dbReference type="ARBA" id="ARBA00023136"/>
    </source>
</evidence>
<evidence type="ECO:0000256" key="9">
    <source>
        <dbReference type="ARBA" id="ARBA00022692"/>
    </source>
</evidence>
<evidence type="ECO:0000256" key="14">
    <source>
        <dbReference type="ARBA" id="ARBA00022840"/>
    </source>
</evidence>
<dbReference type="PANTHER" id="PTHR48056">
    <property type="entry name" value="LRR RECEPTOR-LIKE SERINE/THREONINE-PROTEIN KINASE-RELATED"/>
    <property type="match status" value="1"/>
</dbReference>
<evidence type="ECO:0000256" key="21">
    <source>
        <dbReference type="PROSITE-ProRule" id="PRU10141"/>
    </source>
</evidence>
<dbReference type="SMART" id="SM00369">
    <property type="entry name" value="LRR_TYP"/>
    <property type="match status" value="12"/>
</dbReference>
<dbReference type="PROSITE" id="PS51450">
    <property type="entry name" value="LRR"/>
    <property type="match status" value="2"/>
</dbReference>
<dbReference type="SMART" id="SM00365">
    <property type="entry name" value="LRR_SD22"/>
    <property type="match status" value="7"/>
</dbReference>
<dbReference type="FunFam" id="3.30.200.20:FF:000661">
    <property type="entry name" value="Serine-threonine protein kinase plant-type"/>
    <property type="match status" value="1"/>
</dbReference>
<evidence type="ECO:0000256" key="18">
    <source>
        <dbReference type="ARBA" id="ARBA00023180"/>
    </source>
</evidence>
<organism evidence="24 25">
    <name type="scientific">Dipteronia sinensis</name>
    <dbReference type="NCBI Taxonomy" id="43782"/>
    <lineage>
        <taxon>Eukaryota</taxon>
        <taxon>Viridiplantae</taxon>
        <taxon>Streptophyta</taxon>
        <taxon>Embryophyta</taxon>
        <taxon>Tracheophyta</taxon>
        <taxon>Spermatophyta</taxon>
        <taxon>Magnoliopsida</taxon>
        <taxon>eudicotyledons</taxon>
        <taxon>Gunneridae</taxon>
        <taxon>Pentapetalae</taxon>
        <taxon>rosids</taxon>
        <taxon>malvids</taxon>
        <taxon>Sapindales</taxon>
        <taxon>Sapindaceae</taxon>
        <taxon>Hippocastanoideae</taxon>
        <taxon>Acereae</taxon>
        <taxon>Dipteronia</taxon>
    </lineage>
</organism>
<comment type="catalytic activity">
    <reaction evidence="20">
        <text>L-seryl-[protein] + ATP = O-phospho-L-seryl-[protein] + ADP + H(+)</text>
        <dbReference type="Rhea" id="RHEA:17989"/>
        <dbReference type="Rhea" id="RHEA-COMP:9863"/>
        <dbReference type="Rhea" id="RHEA-COMP:11604"/>
        <dbReference type="ChEBI" id="CHEBI:15378"/>
        <dbReference type="ChEBI" id="CHEBI:29999"/>
        <dbReference type="ChEBI" id="CHEBI:30616"/>
        <dbReference type="ChEBI" id="CHEBI:83421"/>
        <dbReference type="ChEBI" id="CHEBI:456216"/>
        <dbReference type="EC" id="2.7.11.1"/>
    </reaction>
</comment>
<feature type="binding site" evidence="21">
    <location>
        <position position="833"/>
    </location>
    <ligand>
        <name>ATP</name>
        <dbReference type="ChEBI" id="CHEBI:30616"/>
    </ligand>
</feature>
<dbReference type="Pfam" id="PF13855">
    <property type="entry name" value="LRR_8"/>
    <property type="match status" value="4"/>
</dbReference>
<comment type="caution">
    <text evidence="24">The sequence shown here is derived from an EMBL/GenBank/DDBJ whole genome shotgun (WGS) entry which is preliminary data.</text>
</comment>
<dbReference type="Gene3D" id="3.80.10.10">
    <property type="entry name" value="Ribonuclease Inhibitor"/>
    <property type="match status" value="3"/>
</dbReference>
<evidence type="ECO:0000256" key="19">
    <source>
        <dbReference type="ARBA" id="ARBA00047899"/>
    </source>
</evidence>
<dbReference type="Pfam" id="PF00560">
    <property type="entry name" value="LRR_1"/>
    <property type="match status" value="3"/>
</dbReference>
<dbReference type="FunFam" id="1.10.510.10:FF:000358">
    <property type="entry name" value="Putative leucine-rich repeat receptor-like serine/threonine-protein kinase"/>
    <property type="match status" value="1"/>
</dbReference>
<keyword evidence="9 22" id="KW-0812">Transmembrane</keyword>
<dbReference type="GO" id="GO:0005886">
    <property type="term" value="C:plasma membrane"/>
    <property type="evidence" value="ECO:0007669"/>
    <property type="project" value="UniProtKB-SubCell"/>
</dbReference>
<accession>A0AAE0E429</accession>
<dbReference type="InterPro" id="IPR001245">
    <property type="entry name" value="Ser-Thr/Tyr_kinase_cat_dom"/>
</dbReference>
<evidence type="ECO:0000256" key="1">
    <source>
        <dbReference type="ARBA" id="ARBA00004162"/>
    </source>
</evidence>